<dbReference type="Pfam" id="PF12796">
    <property type="entry name" value="Ank_2"/>
    <property type="match status" value="2"/>
</dbReference>
<protein>
    <submittedName>
        <fullName evidence="4">Ankyrin</fullName>
    </submittedName>
</protein>
<evidence type="ECO:0000256" key="1">
    <source>
        <dbReference type="ARBA" id="ARBA00022737"/>
    </source>
</evidence>
<keyword evidence="5" id="KW-1185">Reference proteome</keyword>
<dbReference type="STRING" id="1392250.A0A2I2FY26"/>
<keyword evidence="2 3" id="KW-0040">ANK repeat</keyword>
<dbReference type="InterPro" id="IPR002110">
    <property type="entry name" value="Ankyrin_rpt"/>
</dbReference>
<dbReference type="InterPro" id="IPR036770">
    <property type="entry name" value="Ankyrin_rpt-contain_sf"/>
</dbReference>
<dbReference type="PANTHER" id="PTHR24198:SF165">
    <property type="entry name" value="ANKYRIN REPEAT-CONTAINING PROTEIN-RELATED"/>
    <property type="match status" value="1"/>
</dbReference>
<evidence type="ECO:0000256" key="2">
    <source>
        <dbReference type="ARBA" id="ARBA00023043"/>
    </source>
</evidence>
<accession>A0A2I2FY26</accession>
<name>A0A2I2FY26_9EURO</name>
<reference evidence="4 5" key="1">
    <citation type="submission" date="2016-12" db="EMBL/GenBank/DDBJ databases">
        <title>The genomes of Aspergillus section Nigri reveals drivers in fungal speciation.</title>
        <authorList>
            <consortium name="DOE Joint Genome Institute"/>
            <person name="Vesth T.C."/>
            <person name="Nybo J."/>
            <person name="Theobald S."/>
            <person name="Brandl J."/>
            <person name="Frisvad J.C."/>
            <person name="Nielsen K.F."/>
            <person name="Lyhne E.K."/>
            <person name="Kogle M.E."/>
            <person name="Kuo A."/>
            <person name="Riley R."/>
            <person name="Clum A."/>
            <person name="Nolan M."/>
            <person name="Lipzen A."/>
            <person name="Salamov A."/>
            <person name="Henrissat B."/>
            <person name="Wiebenga A."/>
            <person name="De Vries R.P."/>
            <person name="Grigoriev I.V."/>
            <person name="Mortensen U.H."/>
            <person name="Andersen M.R."/>
            <person name="Baker S.E."/>
        </authorList>
    </citation>
    <scope>NUCLEOTIDE SEQUENCE [LARGE SCALE GENOMIC DNA]</scope>
    <source>
        <strain evidence="4 5">IBT 23096</strain>
    </source>
</reference>
<dbReference type="EMBL" id="MSFO01000007">
    <property type="protein sequence ID" value="PLB45531.1"/>
    <property type="molecule type" value="Genomic_DNA"/>
</dbReference>
<dbReference type="PANTHER" id="PTHR24198">
    <property type="entry name" value="ANKYRIN REPEAT AND PROTEIN KINASE DOMAIN-CONTAINING PROTEIN"/>
    <property type="match status" value="1"/>
</dbReference>
<proteinExistence type="predicted"/>
<dbReference type="GeneID" id="36554694"/>
<sequence length="592" mass="65760">MEVVSSVASIAALVQLAVKSYSSAAKLVQDMHDAPRELSRVAQQLKILNCELALLSDIQKQTTEGDELLLLPNEAALLEHALSSADELMSDAQKQLDSRKIQTGNRSRLIWALKDKNRVENLLHSLQQTETSLNTVLLLLNVRLSSYSWKVAASIRCKSVVPLLNANKAIHNEPSELGRCEASLSSLLDRNPQAWNILFGSWRSLDHSWLAWLGLQIILTCYGNSLHTSYFVSGKIGPWRRFGLRAICFDLGIRVFPLAIPGFSILGASLSLRNVVPETSEIILACQNGDTHTVRELFLSRRASPYDVTPENSTVMRYAIDSGSLELVKFLFCNGIDVNATFGLFNTSALEWAFNSRQIEIARYLLSCGARLDYLCSRGWTPVMHLFFPSKPPVPAEFLEMLCAKSFSDFDVQDQFGATALHRAASWGTAEDVRLLLQAGASPSIFDHERGWTAVFDAVSEKNTDTLRELTKHMLPGIPSAVDFRGWTLLPIAIETGDLEIMRLVLELGVDPHYLVKLSTSDKARFHEVTPVEFSQHMGQEVHKTFLTALRLVGFDVSTAPDDQYDSFDDDGEGAVFWPAESGEESNRLLAS</sequence>
<dbReference type="PROSITE" id="PS50297">
    <property type="entry name" value="ANK_REP_REGION"/>
    <property type="match status" value="2"/>
</dbReference>
<dbReference type="SMART" id="SM00248">
    <property type="entry name" value="ANK"/>
    <property type="match status" value="5"/>
</dbReference>
<gene>
    <name evidence="4" type="ORF">P170DRAFT_413819</name>
</gene>
<feature type="repeat" description="ANK" evidence="3">
    <location>
        <begin position="485"/>
        <end position="517"/>
    </location>
</feature>
<dbReference type="SUPFAM" id="SSF48403">
    <property type="entry name" value="Ankyrin repeat"/>
    <property type="match status" value="1"/>
</dbReference>
<dbReference type="Gene3D" id="1.25.40.20">
    <property type="entry name" value="Ankyrin repeat-containing domain"/>
    <property type="match status" value="2"/>
</dbReference>
<organism evidence="4 5">
    <name type="scientific">Aspergillus steynii IBT 23096</name>
    <dbReference type="NCBI Taxonomy" id="1392250"/>
    <lineage>
        <taxon>Eukaryota</taxon>
        <taxon>Fungi</taxon>
        <taxon>Dikarya</taxon>
        <taxon>Ascomycota</taxon>
        <taxon>Pezizomycotina</taxon>
        <taxon>Eurotiomycetes</taxon>
        <taxon>Eurotiomycetidae</taxon>
        <taxon>Eurotiales</taxon>
        <taxon>Aspergillaceae</taxon>
        <taxon>Aspergillus</taxon>
        <taxon>Aspergillus subgen. Circumdati</taxon>
    </lineage>
</organism>
<evidence type="ECO:0000313" key="5">
    <source>
        <dbReference type="Proteomes" id="UP000234275"/>
    </source>
</evidence>
<comment type="caution">
    <text evidence="4">The sequence shown here is derived from an EMBL/GenBank/DDBJ whole genome shotgun (WGS) entry which is preliminary data.</text>
</comment>
<evidence type="ECO:0000256" key="3">
    <source>
        <dbReference type="PROSITE-ProRule" id="PRU00023"/>
    </source>
</evidence>
<dbReference type="VEuPathDB" id="FungiDB:P170DRAFT_413819"/>
<dbReference type="PROSITE" id="PS50088">
    <property type="entry name" value="ANK_REPEAT"/>
    <property type="match status" value="2"/>
</dbReference>
<dbReference type="Proteomes" id="UP000234275">
    <property type="component" value="Unassembled WGS sequence"/>
</dbReference>
<dbReference type="RefSeq" id="XP_024700833.1">
    <property type="nucleotide sequence ID" value="XM_024846995.1"/>
</dbReference>
<keyword evidence="1" id="KW-0677">Repeat</keyword>
<dbReference type="AlphaFoldDB" id="A0A2I2FY26"/>
<feature type="repeat" description="ANK" evidence="3">
    <location>
        <begin position="416"/>
        <end position="448"/>
    </location>
</feature>
<dbReference type="OrthoDB" id="366390at2759"/>
<evidence type="ECO:0000313" key="4">
    <source>
        <dbReference type="EMBL" id="PLB45531.1"/>
    </source>
</evidence>